<proteinExistence type="predicted"/>
<dbReference type="NCBIfam" id="NF047352">
    <property type="entry name" value="P_loop_sacsin"/>
    <property type="match status" value="1"/>
</dbReference>
<evidence type="ECO:0000313" key="4">
    <source>
        <dbReference type="Proteomes" id="UP001218218"/>
    </source>
</evidence>
<protein>
    <recommendedName>
        <fullName evidence="2">BTB domain-containing protein</fullName>
    </recommendedName>
</protein>
<evidence type="ECO:0000259" key="2">
    <source>
        <dbReference type="PROSITE" id="PS50097"/>
    </source>
</evidence>
<dbReference type="SUPFAM" id="SSF55874">
    <property type="entry name" value="ATPase domain of HSP90 chaperone/DNA topoisomerase II/histidine kinase"/>
    <property type="match status" value="2"/>
</dbReference>
<accession>A0AAD6ZQV2</accession>
<dbReference type="PANTHER" id="PTHR46919">
    <property type="entry name" value="ZINC FINGER, C3HC4 TYPE (RING FINGER) FAMILY PROTEIN"/>
    <property type="match status" value="1"/>
</dbReference>
<dbReference type="Pfam" id="PF00651">
    <property type="entry name" value="BTB"/>
    <property type="match status" value="1"/>
</dbReference>
<dbReference type="PANTHER" id="PTHR46919:SF2">
    <property type="entry name" value="SACSIN"/>
    <property type="match status" value="1"/>
</dbReference>
<evidence type="ECO:0000256" key="1">
    <source>
        <dbReference type="SAM" id="MobiDB-lite"/>
    </source>
</evidence>
<dbReference type="Gene3D" id="3.30.565.10">
    <property type="entry name" value="Histidine kinase-like ATPase, C-terminal domain"/>
    <property type="match status" value="1"/>
</dbReference>
<reference evidence="3" key="1">
    <citation type="submission" date="2023-03" db="EMBL/GenBank/DDBJ databases">
        <title>Massive genome expansion in bonnet fungi (Mycena s.s.) driven by repeated elements and novel gene families across ecological guilds.</title>
        <authorList>
            <consortium name="Lawrence Berkeley National Laboratory"/>
            <person name="Harder C.B."/>
            <person name="Miyauchi S."/>
            <person name="Viragh M."/>
            <person name="Kuo A."/>
            <person name="Thoen E."/>
            <person name="Andreopoulos B."/>
            <person name="Lu D."/>
            <person name="Skrede I."/>
            <person name="Drula E."/>
            <person name="Henrissat B."/>
            <person name="Morin E."/>
            <person name="Kohler A."/>
            <person name="Barry K."/>
            <person name="LaButti K."/>
            <person name="Morin E."/>
            <person name="Salamov A."/>
            <person name="Lipzen A."/>
            <person name="Mereny Z."/>
            <person name="Hegedus B."/>
            <person name="Baldrian P."/>
            <person name="Stursova M."/>
            <person name="Weitz H."/>
            <person name="Taylor A."/>
            <person name="Grigoriev I.V."/>
            <person name="Nagy L.G."/>
            <person name="Martin F."/>
            <person name="Kauserud H."/>
        </authorList>
    </citation>
    <scope>NUCLEOTIDE SEQUENCE</scope>
    <source>
        <strain evidence="3">CBHHK002</strain>
    </source>
</reference>
<dbReference type="InterPro" id="IPR011333">
    <property type="entry name" value="SKP1/BTB/POZ_sf"/>
</dbReference>
<dbReference type="EMBL" id="JARIHO010000032">
    <property type="protein sequence ID" value="KAJ7334781.1"/>
    <property type="molecule type" value="Genomic_DNA"/>
</dbReference>
<sequence>MSFGEYSLPTDTLAAILGAYPFSVGFLRELLQNSEDARATKQVFVLDARSHGTGTLVNPKIANTQGPSLLAYNDSLFSDADWDALQSIHRSSKKEDTSKIGKYGIGFRSCYHVTDNPQVLSGASLAILDPHHRFAESGGIKLDFVPKAVEYSDQLDAFGFFLAPNDRHNDFPGSVIRLPLRKPGAQSSISSKAVDATEIRQLFDDFVREEIGISLLFLKNITSIEVHEVDAQGGRKCLARSWIQKDETVSWSADSDRHTTTKCTVVVETPLLGRMEKTWRIVHSYFPQAYSTSLLSLRLGQDPRPILSKHKLLSESAIAIPMSILTNEEKSGRLFTYLPLPLKTGFPCHVHGLFALTQSRQNLNNGGEIGIVRGSEDSVLVEWNHILFDAFLPRAWAALLKVLLQDDHLKDVFRAWPPRQSEVFGGDNAYWQPLPAKLLACIVASKAEVWPVVAGSPKGGPLSHFAELGSVLVASADVDDVTLRALANAGLRITQLPTYIVELLVSSEVADIRYTLLSPSVAYLALSNQVNEIQAMDAADRTALLAYLLQTNQLEYVIGLPLIPLVGGEFLAPVRSGAAPAHAMLNQAEYGVFKRLDDSAVSLPLIPVHLRDLFRDSSTLNISILSPEKVTSYLQSSPLGFDLSQRHEGKLDNAIVAWLSAFWAWLGTWAARDHLLPHIRSLCIVPTRTSLESPEIGVFSDLGADPVLTSVFKGLGLAFLHPAFSSDARQGLACYPSVLKGLADIHLIFDRIKLGGKLRLEKDEAHALSKHVLDCVLQSCQQRPLDENQQRKLRSLPIFNLLTPSVNTMPEKSPRVLSGFKLPSLHRKAKSVSLPNLDSIVEGATVLGIPSGTTVPLPAASGVVYLDGASIDLALLPQLAPSNIIPLSSADILKLALEHFSLQSKSQQPAFLDYMVRNRDALPPALLKSLQTVVFIPVLDGTLQPPAHVIDPTKPDLVAIYSENKDRIPTMQADDILILRHLRSLGLLTATLTIDVVTERIQFISSRSASPESRLLATQLLTMLYTSALDCTSLVIPLEAKWLPTAGGLVGRGECFDVVQQPELFDEVFPVLDRDVKLSASLRTALRWDQPISMPVLQGQLRAILRSGHASTLKLDCLIKEFSARVLSEADLKELFSITSGKAWIPIASSRLASTNYAVFASTFGLAGFYQIPFSLADQPLVRKFLVAMGCTERPSPTVLTGELKELEKKAPTQDIANQALSILAVLAEDLKSISRKDILVPDSNAVLRPISQVLFNDVGERACLIDPGERHLAYPKLSDELSKQLLMDRLGFKSVELTPGIDLGESLTTTIRNVLKQYSEQQICNEFLANACDADATKFGILVDERPGPTDKLLSAAMAPFQTCPSLVIYNNGVFGSKDWEGICRTGIGGKEGRTNTIGQFGLGVLSMFHFTEMAMIVSGNQVLFLNPSKTHLPIQGRASLLLPLDQIKRWYPDHLQSIDGLFDFHMNRGNYNGTVFRLPLRNSSHINAQSILNAARITPQHIRQKIVKPYYYSAKQALIFTKMESITTLSRDSAGNQTSGWAISASRDTVQSIFNFKTQLVHIHGATETEDFKVVSVSTPLSDLPSELTPLVGPHRIRSPIVVGLAAPLTPSSSNHNLFSVLPLPISTTLPVHLTGNFLLTPDRRHIRLDDYANAESKYNRWLLSEVAPPVYLFLLEDLLKTQARLGNEAWWPGNTNQLADGISKLLVDAFYSTHLSSTKRRVCASVFEDGQFRPSDILLGGDEPAPVSKILSLLGTRHIVRLPAKIRDRCTSAMKAVDPAFVQLEVKQKTPRLRTLFQKGEVTTGDIQSLAKFLAEDNSVDLHGLPLLPLADGKLATLQKPSSGSTPYYVWNPTYPERVLFRSEFLVDPKFVVADRFLDAGLNVTKFTTSAVETLIKEHFPEAAEKSGMKEEDQEWVRTFWAELPHFGLPAETRFSAFPLVRTTRPGHYVSLSRCYTSSVILVGNSEHWLCNLLDQLGASVVQRDRKDLPKALRDILKLYPAFSFEKVLEFFKTIESSISSRFAKLDPSLHTEFAEWARGQITRTPERLIPTASALPIWKKLQQDQAVTLHKASELKMLPFGISRDIALRFIGVPSVEHNASLVHLKVGPMNFNQFWYNLKLPTILSIEEQQVYKQLLALMPSNFIYGTQSILVPNGNRLLVKANTLYTRHALFVAAFGSDSSPTHFILDIFRDLEPRLVSLGLQSHTNLSVETFKECAQAIQADTAHPNITARARIVFQAYGEDVPLRIESTQAHIWRELDRISFVPRSPLRRRTMGIEESSVYVKHLPDTIVRPDQVLLLENEAVAWTQRAVVLHSPPERLLLANPRFGHPTPQEVVAHLCVLTLQVAKDYTSDIYLLSDLEATYTWLDEHQDEVEDLIIEFHDKPLFLNVDDPKTDPWLFHSADELFFNIRDGGDLKSVKKFLLPFKDLLSVSGVEDIVNAPVPGLVRSSVHEQLTLLRAGFETMRKEGKLTDVVFIADDEVRYRAHRAYLAPLSEYLNDLFCGSFTESGPGSAEEPIEIELDYSGPCVEAILDYLYSMKTPSLERLDDLLDVMDLSNYWGLEELNQLVQAKIIGNKQISPATYEEVVARATALDAKLLLEACEFFERENREAILRLKGVYQGKRRARRLPKKTPAPPRLPSFAAASMASSSKPSTSSGSLLKLNSPKAKKVAKGFMKGLRKVGDSWDFMSEK</sequence>
<feature type="region of interest" description="Disordered" evidence="1">
    <location>
        <begin position="2632"/>
        <end position="2673"/>
    </location>
</feature>
<dbReference type="InterPro" id="IPR000210">
    <property type="entry name" value="BTB/POZ_dom"/>
</dbReference>
<organism evidence="3 4">
    <name type="scientific">Mycena albidolilacea</name>
    <dbReference type="NCBI Taxonomy" id="1033008"/>
    <lineage>
        <taxon>Eukaryota</taxon>
        <taxon>Fungi</taxon>
        <taxon>Dikarya</taxon>
        <taxon>Basidiomycota</taxon>
        <taxon>Agaricomycotina</taxon>
        <taxon>Agaricomycetes</taxon>
        <taxon>Agaricomycetidae</taxon>
        <taxon>Agaricales</taxon>
        <taxon>Marasmiineae</taxon>
        <taxon>Mycenaceae</taxon>
        <taxon>Mycena</taxon>
    </lineage>
</organism>
<dbReference type="Gene3D" id="3.30.710.10">
    <property type="entry name" value="Potassium Channel Kv1.1, Chain A"/>
    <property type="match status" value="1"/>
</dbReference>
<evidence type="ECO:0000313" key="3">
    <source>
        <dbReference type="EMBL" id="KAJ7334781.1"/>
    </source>
</evidence>
<dbReference type="InterPro" id="IPR058210">
    <property type="entry name" value="SACS/Nov_dom"/>
</dbReference>
<dbReference type="PROSITE" id="PS50097">
    <property type="entry name" value="BTB"/>
    <property type="match status" value="1"/>
</dbReference>
<comment type="caution">
    <text evidence="3">The sequence shown here is derived from an EMBL/GenBank/DDBJ whole genome shotgun (WGS) entry which is preliminary data.</text>
</comment>
<dbReference type="InterPro" id="IPR036890">
    <property type="entry name" value="HATPase_C_sf"/>
</dbReference>
<name>A0AAD6ZQV2_9AGAR</name>
<feature type="domain" description="BTB" evidence="2">
    <location>
        <begin position="2478"/>
        <end position="2551"/>
    </location>
</feature>
<feature type="compositionally biased region" description="Low complexity" evidence="1">
    <location>
        <begin position="2648"/>
        <end position="2666"/>
    </location>
</feature>
<dbReference type="SMART" id="SM00225">
    <property type="entry name" value="BTB"/>
    <property type="match status" value="1"/>
</dbReference>
<dbReference type="CDD" id="cd18186">
    <property type="entry name" value="BTB_POZ_ZBTB_KLHL-like"/>
    <property type="match status" value="1"/>
</dbReference>
<dbReference type="Proteomes" id="UP001218218">
    <property type="component" value="Unassembled WGS sequence"/>
</dbReference>
<gene>
    <name evidence="3" type="ORF">DFH08DRAFT_879373</name>
</gene>
<keyword evidence="4" id="KW-1185">Reference proteome</keyword>
<dbReference type="SUPFAM" id="SSF54695">
    <property type="entry name" value="POZ domain"/>
    <property type="match status" value="1"/>
</dbReference>
<dbReference type="Pfam" id="PF25794">
    <property type="entry name" value="SACS"/>
    <property type="match status" value="2"/>
</dbReference>